<keyword evidence="3" id="KW-1185">Reference proteome</keyword>
<evidence type="ECO:0000313" key="3">
    <source>
        <dbReference type="Proteomes" id="UP000198417"/>
    </source>
</evidence>
<feature type="region of interest" description="Disordered" evidence="1">
    <location>
        <begin position="1"/>
        <end position="41"/>
    </location>
</feature>
<dbReference type="AlphaFoldDB" id="A0A238VJ49"/>
<name>A0A238VJ49_9RHOB</name>
<protein>
    <submittedName>
        <fullName evidence="2">Uncharacterized protein</fullName>
    </submittedName>
</protein>
<sequence>MESVSLDQQLGAAGHTPQHSGKDRRQVATPRPYGRAAIRKPYGFHTSAIPVFHGDETGLSPPNDPS</sequence>
<evidence type="ECO:0000313" key="2">
    <source>
        <dbReference type="EMBL" id="SNR34201.1"/>
    </source>
</evidence>
<evidence type="ECO:0000256" key="1">
    <source>
        <dbReference type="SAM" id="MobiDB-lite"/>
    </source>
</evidence>
<organism evidence="2 3">
    <name type="scientific">Puniceibacterium sediminis</name>
    <dbReference type="NCBI Taxonomy" id="1608407"/>
    <lineage>
        <taxon>Bacteria</taxon>
        <taxon>Pseudomonadati</taxon>
        <taxon>Pseudomonadota</taxon>
        <taxon>Alphaproteobacteria</taxon>
        <taxon>Rhodobacterales</taxon>
        <taxon>Paracoccaceae</taxon>
        <taxon>Puniceibacterium</taxon>
    </lineage>
</organism>
<gene>
    <name evidence="2" type="ORF">SAMN06265370_102238</name>
</gene>
<dbReference type="Proteomes" id="UP000198417">
    <property type="component" value="Unassembled WGS sequence"/>
</dbReference>
<reference evidence="2 3" key="1">
    <citation type="submission" date="2017-06" db="EMBL/GenBank/DDBJ databases">
        <authorList>
            <person name="Kim H.J."/>
            <person name="Triplett B.A."/>
        </authorList>
    </citation>
    <scope>NUCLEOTIDE SEQUENCE [LARGE SCALE GENOMIC DNA]</scope>
    <source>
        <strain evidence="2 3">DSM 29052</strain>
    </source>
</reference>
<dbReference type="EMBL" id="FZNN01000002">
    <property type="protein sequence ID" value="SNR34201.1"/>
    <property type="molecule type" value="Genomic_DNA"/>
</dbReference>
<proteinExistence type="predicted"/>
<accession>A0A238VJ49</accession>